<sequence length="390" mass="44507">MLYRKDDADKMHLSIVIPTYNEKVNVGKITDKIRSVLAAEDYSYEILFMDDSSDDTPTVLKQLTRQYHEICYIHRNNERGLASAVVEGFNQSKGDYIIVMDADLQHPPELIPLIMKRLTRADIVIPSRFIEGGSDGGLNWLRKLISWTARSIGRLSIKRLRPISDCTSGYFGLKRQVLTAADLNPIGWKILMEVLVKGNYESVHEIPYSFVARDAGQSKMDLREQLNYIKHIARLVVNSPEDCRFFSFCLIGALGVLVNIACFAMLINLFQLNGLIGSLGASLLAMLHNFIWNDKVTWKRCQQPIGWRRLIKLPMFMTICGFGIALTALFAQIFIWQYWNIYLGQLTGIIIATCWTYTANSRWTWPNSVKDNAINHNRLIVTQEYAGKLS</sequence>
<dbReference type="GO" id="GO:0006488">
    <property type="term" value="P:dolichol-linked oligosaccharide biosynthetic process"/>
    <property type="evidence" value="ECO:0007669"/>
    <property type="project" value="TreeGrafter"/>
</dbReference>
<dbReference type="InterPro" id="IPR029044">
    <property type="entry name" value="Nucleotide-diphossugar_trans"/>
</dbReference>
<evidence type="ECO:0000259" key="10">
    <source>
        <dbReference type="Pfam" id="PF04138"/>
    </source>
</evidence>
<keyword evidence="4 11" id="KW-0808">Transferase</keyword>
<dbReference type="GO" id="GO:0099621">
    <property type="term" value="F:undecaprenyl-phosphate 4-deoxy-4-formamido-L-arabinose transferase activity"/>
    <property type="evidence" value="ECO:0007669"/>
    <property type="project" value="UniProtKB-EC"/>
</dbReference>
<feature type="transmembrane region" description="Helical" evidence="8">
    <location>
        <begin position="313"/>
        <end position="335"/>
    </location>
</feature>
<protein>
    <submittedName>
        <fullName evidence="11">Undecaprenyl-phosphate 4-deoxy-4-formamido-L-arabinose transferase</fullName>
        <ecNumber evidence="11">2.4.2.53</ecNumber>
    </submittedName>
</protein>
<feature type="transmembrane region" description="Helical" evidence="8">
    <location>
        <begin position="272"/>
        <end position="292"/>
    </location>
</feature>
<dbReference type="GO" id="GO:0004582">
    <property type="term" value="F:dolichyl-phosphate beta-D-mannosyltransferase activity"/>
    <property type="evidence" value="ECO:0007669"/>
    <property type="project" value="InterPro"/>
</dbReference>
<feature type="transmembrane region" description="Helical" evidence="8">
    <location>
        <begin position="245"/>
        <end position="266"/>
    </location>
</feature>
<dbReference type="GO" id="GO:0006506">
    <property type="term" value="P:GPI anchor biosynthetic process"/>
    <property type="evidence" value="ECO:0007669"/>
    <property type="project" value="TreeGrafter"/>
</dbReference>
<feature type="domain" description="GtrA/DPMS transmembrane" evidence="10">
    <location>
        <begin position="248"/>
        <end position="365"/>
    </location>
</feature>
<comment type="subcellular location">
    <subcellularLocation>
        <location evidence="1">Membrane</location>
        <topology evidence="1">Multi-pass membrane protein</topology>
    </subcellularLocation>
</comment>
<dbReference type="InterPro" id="IPR001173">
    <property type="entry name" value="Glyco_trans_2-like"/>
</dbReference>
<accession>A0A644SVU0</accession>
<dbReference type="Gene3D" id="3.90.550.10">
    <property type="entry name" value="Spore Coat Polysaccharide Biosynthesis Protein SpsA, Chain A"/>
    <property type="match status" value="1"/>
</dbReference>
<dbReference type="GO" id="GO:0035269">
    <property type="term" value="P:protein O-linked glycosylation via mannose"/>
    <property type="evidence" value="ECO:0007669"/>
    <property type="project" value="TreeGrafter"/>
</dbReference>
<keyword evidence="3 11" id="KW-0328">Glycosyltransferase</keyword>
<dbReference type="AlphaFoldDB" id="A0A644SVU0"/>
<comment type="similarity">
    <text evidence="2">Belongs to the glycosyltransferase 2 family.</text>
</comment>
<keyword evidence="7 8" id="KW-0472">Membrane</keyword>
<dbReference type="SUPFAM" id="SSF53448">
    <property type="entry name" value="Nucleotide-diphospho-sugar transferases"/>
    <property type="match status" value="1"/>
</dbReference>
<dbReference type="GO" id="GO:0000271">
    <property type="term" value="P:polysaccharide biosynthetic process"/>
    <property type="evidence" value="ECO:0007669"/>
    <property type="project" value="InterPro"/>
</dbReference>
<feature type="transmembrane region" description="Helical" evidence="8">
    <location>
        <begin position="341"/>
        <end position="360"/>
    </location>
</feature>
<dbReference type="PANTHER" id="PTHR43398">
    <property type="entry name" value="DOLICHOL-PHOSPHATE MANNOSYLTRANSFERASE SUBUNIT 1"/>
    <property type="match status" value="1"/>
</dbReference>
<evidence type="ECO:0000313" key="11">
    <source>
        <dbReference type="EMBL" id="MPL58735.1"/>
    </source>
</evidence>
<evidence type="ECO:0000256" key="8">
    <source>
        <dbReference type="SAM" id="Phobius"/>
    </source>
</evidence>
<dbReference type="PANTHER" id="PTHR43398:SF1">
    <property type="entry name" value="DOLICHOL-PHOSPHATE MANNOSYLTRANSFERASE SUBUNIT 1"/>
    <property type="match status" value="1"/>
</dbReference>
<name>A0A644SVU0_9ZZZZ</name>
<dbReference type="InterPro" id="IPR007267">
    <property type="entry name" value="GtrA_DPMS_TM"/>
</dbReference>
<dbReference type="EMBL" id="VSSQ01000007">
    <property type="protein sequence ID" value="MPL58735.1"/>
    <property type="molecule type" value="Genomic_DNA"/>
</dbReference>
<evidence type="ECO:0000259" key="9">
    <source>
        <dbReference type="Pfam" id="PF00535"/>
    </source>
</evidence>
<evidence type="ECO:0000256" key="2">
    <source>
        <dbReference type="ARBA" id="ARBA00006739"/>
    </source>
</evidence>
<dbReference type="Pfam" id="PF04138">
    <property type="entry name" value="GtrA_DPMS_TM"/>
    <property type="match status" value="1"/>
</dbReference>
<keyword evidence="5 8" id="KW-0812">Transmembrane</keyword>
<gene>
    <name evidence="11" type="primary">arnC_5</name>
    <name evidence="11" type="ORF">SDC9_04277</name>
</gene>
<organism evidence="11">
    <name type="scientific">bioreactor metagenome</name>
    <dbReference type="NCBI Taxonomy" id="1076179"/>
    <lineage>
        <taxon>unclassified sequences</taxon>
        <taxon>metagenomes</taxon>
        <taxon>ecological metagenomes</taxon>
    </lineage>
</organism>
<proteinExistence type="inferred from homology"/>
<comment type="caution">
    <text evidence="11">The sequence shown here is derived from an EMBL/GenBank/DDBJ whole genome shotgun (WGS) entry which is preliminary data.</text>
</comment>
<dbReference type="InterPro" id="IPR039528">
    <property type="entry name" value="DPM1-like"/>
</dbReference>
<dbReference type="Pfam" id="PF00535">
    <property type="entry name" value="Glycos_transf_2"/>
    <property type="match status" value="1"/>
</dbReference>
<evidence type="ECO:0000256" key="1">
    <source>
        <dbReference type="ARBA" id="ARBA00004141"/>
    </source>
</evidence>
<evidence type="ECO:0000256" key="4">
    <source>
        <dbReference type="ARBA" id="ARBA00022679"/>
    </source>
</evidence>
<dbReference type="EC" id="2.4.2.53" evidence="11"/>
<evidence type="ECO:0000256" key="7">
    <source>
        <dbReference type="ARBA" id="ARBA00023136"/>
    </source>
</evidence>
<feature type="domain" description="Glycosyltransferase 2-like" evidence="9">
    <location>
        <begin position="14"/>
        <end position="178"/>
    </location>
</feature>
<dbReference type="GO" id="GO:0016020">
    <property type="term" value="C:membrane"/>
    <property type="evidence" value="ECO:0007669"/>
    <property type="project" value="UniProtKB-SubCell"/>
</dbReference>
<evidence type="ECO:0000256" key="6">
    <source>
        <dbReference type="ARBA" id="ARBA00022989"/>
    </source>
</evidence>
<keyword evidence="6 8" id="KW-1133">Transmembrane helix</keyword>
<dbReference type="CDD" id="cd06442">
    <property type="entry name" value="DPM1_like"/>
    <property type="match status" value="1"/>
</dbReference>
<evidence type="ECO:0000256" key="3">
    <source>
        <dbReference type="ARBA" id="ARBA00022676"/>
    </source>
</evidence>
<evidence type="ECO:0000256" key="5">
    <source>
        <dbReference type="ARBA" id="ARBA00022692"/>
    </source>
</evidence>
<reference evidence="11" key="1">
    <citation type="submission" date="2019-08" db="EMBL/GenBank/DDBJ databases">
        <authorList>
            <person name="Kucharzyk K."/>
            <person name="Murdoch R.W."/>
            <person name="Higgins S."/>
            <person name="Loffler F."/>
        </authorList>
    </citation>
    <scope>NUCLEOTIDE SEQUENCE</scope>
</reference>